<organism evidence="1 2">
    <name type="scientific">Ephemerocybe angulata</name>
    <dbReference type="NCBI Taxonomy" id="980116"/>
    <lineage>
        <taxon>Eukaryota</taxon>
        <taxon>Fungi</taxon>
        <taxon>Dikarya</taxon>
        <taxon>Basidiomycota</taxon>
        <taxon>Agaricomycotina</taxon>
        <taxon>Agaricomycetes</taxon>
        <taxon>Agaricomycetidae</taxon>
        <taxon>Agaricales</taxon>
        <taxon>Agaricineae</taxon>
        <taxon>Psathyrellaceae</taxon>
        <taxon>Ephemerocybe</taxon>
    </lineage>
</organism>
<proteinExistence type="predicted"/>
<dbReference type="Proteomes" id="UP000521943">
    <property type="component" value="Unassembled WGS sequence"/>
</dbReference>
<protein>
    <submittedName>
        <fullName evidence="1">Uncharacterized protein</fullName>
    </submittedName>
</protein>
<comment type="caution">
    <text evidence="1">The sequence shown here is derived from an EMBL/GenBank/DDBJ whole genome shotgun (WGS) entry which is preliminary data.</text>
</comment>
<name>A0A8H6MHB0_9AGAR</name>
<reference evidence="1 2" key="1">
    <citation type="submission" date="2020-07" db="EMBL/GenBank/DDBJ databases">
        <title>Comparative genomics of pyrophilous fungi reveals a link between fire events and developmental genes.</title>
        <authorList>
            <consortium name="DOE Joint Genome Institute"/>
            <person name="Steindorff A.S."/>
            <person name="Carver A."/>
            <person name="Calhoun S."/>
            <person name="Stillman K."/>
            <person name="Liu H."/>
            <person name="Lipzen A."/>
            <person name="Pangilinan J."/>
            <person name="Labutti K."/>
            <person name="Bruns T.D."/>
            <person name="Grigoriev I.V."/>
        </authorList>
    </citation>
    <scope>NUCLEOTIDE SEQUENCE [LARGE SCALE GENOMIC DNA]</scope>
    <source>
        <strain evidence="1 2">CBS 144469</strain>
    </source>
</reference>
<dbReference type="AlphaFoldDB" id="A0A8H6MHB0"/>
<evidence type="ECO:0000313" key="2">
    <source>
        <dbReference type="Proteomes" id="UP000521943"/>
    </source>
</evidence>
<dbReference type="EMBL" id="JACGCI010000003">
    <property type="protein sequence ID" value="KAF6765047.1"/>
    <property type="molecule type" value="Genomic_DNA"/>
</dbReference>
<evidence type="ECO:0000313" key="1">
    <source>
        <dbReference type="EMBL" id="KAF6765047.1"/>
    </source>
</evidence>
<sequence length="804" mass="91089">MDPSNFDAWDNPVRGFAYSVGDPKRGFSKKTLQKNNLLITEDGTTVPCETSSETCNASREALMERYMQERKLATFEFGTESGEWDVNAKIRHRTMVYFFALMITGCRAPPGEPTVRVGAEKESYDNWCAQLEAARRGHPPRASCDGRIILREGSKPKLDIFYRCEHYDHSRNRVHLNDLSPSDGLYDLNYLRALFHNDQSTLQYIEDELATFHNLGPLSPCTFTMNCSSVRTHCPFPHRDSDGRLIMAPMLRIACDVKFRVYRPVLEARPQCPRILVISDGEHTHPIPALSRTPPQVVDQILGLLRSMIEDLFDMTTRRFNRHPVVLAFLRKIFPDNPSPSLLDLHPSLANQDHIRNWIDQVIQEYFPHGTGWKGLLLLKYKQDTSSEAIPYIRYMAEVTLKGVSQRICVCMTPESSRVLLDCRYIQTDIAFKRVKGYLEFELTVMDDKNPTTRILSRVFVTEESADMHALIFGKISEIVKIDTGEELKWRHLHAKTLDDFPGICLVSVDQHRGQAKGLGMHLQSVAKSLPTTPDLHEGHITIQELTDYDHLKRVLRLCTIHLSRNIEKTGTTKAIKAKMRSLVCSVNPKWDETVAEIRAEGGTKANNWVTDKEDSKFAFPAMCWEKSFIPKAIWDLGERTTNISESGHADTNREGTGCSLVGGYLRALRLDVLKEKTVEVGLMFGVNPAYERKTEEARTVRMLKRKSDTQLRICASEDRSIVDANKKLDASARKVKRARLMHDTSGTVSTKSAYADALKKYDLAVENSAQLTGTGSGNVHLQIPAMHEYGDHSSNPSFENVQL</sequence>
<gene>
    <name evidence="1" type="ORF">DFP72DRAFT_798742</name>
</gene>
<keyword evidence="2" id="KW-1185">Reference proteome</keyword>
<dbReference type="OrthoDB" id="3268409at2759"/>
<accession>A0A8H6MHB0</accession>